<keyword evidence="4" id="KW-1185">Reference proteome</keyword>
<dbReference type="GeneTree" id="ENSGT01020000230412"/>
<evidence type="ECO:0000259" key="2">
    <source>
        <dbReference type="Pfam" id="PF00485"/>
    </source>
</evidence>
<dbReference type="PRINTS" id="PR00988">
    <property type="entry name" value="URIDINKINASE"/>
</dbReference>
<dbReference type="AlphaFoldDB" id="A0A3B4TFC5"/>
<dbReference type="Ensembl" id="ENSSDUT00000004977.1">
    <property type="protein sequence ID" value="ENSSDUP00000004876.1"/>
    <property type="gene ID" value="ENSSDUG00000003611.1"/>
</dbReference>
<reference evidence="3" key="1">
    <citation type="submission" date="2025-08" db="UniProtKB">
        <authorList>
            <consortium name="Ensembl"/>
        </authorList>
    </citation>
    <scope>IDENTIFICATION</scope>
</reference>
<dbReference type="STRING" id="41447.ENSSDUP00000004876"/>
<dbReference type="SUPFAM" id="SSF52540">
    <property type="entry name" value="P-loop containing nucleoside triphosphate hydrolases"/>
    <property type="match status" value="1"/>
</dbReference>
<organism evidence="3 4">
    <name type="scientific">Seriola dumerili</name>
    <name type="common">Greater amberjack</name>
    <name type="synonym">Caranx dumerili</name>
    <dbReference type="NCBI Taxonomy" id="41447"/>
    <lineage>
        <taxon>Eukaryota</taxon>
        <taxon>Metazoa</taxon>
        <taxon>Chordata</taxon>
        <taxon>Craniata</taxon>
        <taxon>Vertebrata</taxon>
        <taxon>Euteleostomi</taxon>
        <taxon>Actinopterygii</taxon>
        <taxon>Neopterygii</taxon>
        <taxon>Teleostei</taxon>
        <taxon>Neoteleostei</taxon>
        <taxon>Acanthomorphata</taxon>
        <taxon>Carangaria</taxon>
        <taxon>Carangiformes</taxon>
        <taxon>Carangidae</taxon>
        <taxon>Seriola</taxon>
    </lineage>
</organism>
<proteinExistence type="predicted"/>
<dbReference type="Pfam" id="PF00485">
    <property type="entry name" value="PRK"/>
    <property type="match status" value="1"/>
</dbReference>
<evidence type="ECO:0000256" key="1">
    <source>
        <dbReference type="SAM" id="MobiDB-lite"/>
    </source>
</evidence>
<dbReference type="InterPro" id="IPR027417">
    <property type="entry name" value="P-loop_NTPase"/>
</dbReference>
<dbReference type="PANTHER" id="PTHR10285">
    <property type="entry name" value="URIDINE KINASE"/>
    <property type="match status" value="1"/>
</dbReference>
<accession>A0A3B4TFC5</accession>
<dbReference type="GO" id="GO:0016301">
    <property type="term" value="F:kinase activity"/>
    <property type="evidence" value="ECO:0007669"/>
    <property type="project" value="InterPro"/>
</dbReference>
<sequence>VNMETTSSDSKVDERLIDEEMEEDRSMLRSDSGDDSLDGLSNRVNRCPLTPSLSPRKRTTSQSKTEPPLLRTNKRTIYIAGRPPWYNVTGTTFKEAFVIGLCGGSASGKTTVANKIIEALDVPWVVLLSMDSFYKVLNKEEQELAAKNEYNFDHPDAFDFELLVTVLRKLKKGKSIKVPVYDFTSHSRRKEWVRLVLYLVCLTRGGPLGSE</sequence>
<dbReference type="FunFam" id="3.40.50.300:FF:003547">
    <property type="entry name" value="Si:ch211-243j20.2"/>
    <property type="match status" value="1"/>
</dbReference>
<feature type="region of interest" description="Disordered" evidence="1">
    <location>
        <begin position="1"/>
        <end position="68"/>
    </location>
</feature>
<name>A0A3B4TFC5_SERDU</name>
<protein>
    <recommendedName>
        <fullName evidence="2">Phosphoribulokinase/uridine kinase domain-containing protein</fullName>
    </recommendedName>
</protein>
<dbReference type="OMA" id="EDRSMLR"/>
<dbReference type="Proteomes" id="UP000261420">
    <property type="component" value="Unplaced"/>
</dbReference>
<feature type="domain" description="Phosphoribulokinase/uridine kinase" evidence="2">
    <location>
        <begin position="98"/>
        <end position="190"/>
    </location>
</feature>
<dbReference type="Gene3D" id="3.40.50.300">
    <property type="entry name" value="P-loop containing nucleotide triphosphate hydrolases"/>
    <property type="match status" value="1"/>
</dbReference>
<evidence type="ECO:0000313" key="4">
    <source>
        <dbReference type="Proteomes" id="UP000261420"/>
    </source>
</evidence>
<evidence type="ECO:0000313" key="3">
    <source>
        <dbReference type="Ensembl" id="ENSSDUP00000004876.1"/>
    </source>
</evidence>
<dbReference type="GO" id="GO:0005524">
    <property type="term" value="F:ATP binding"/>
    <property type="evidence" value="ECO:0007669"/>
    <property type="project" value="InterPro"/>
</dbReference>
<reference evidence="3" key="2">
    <citation type="submission" date="2025-09" db="UniProtKB">
        <authorList>
            <consortium name="Ensembl"/>
        </authorList>
    </citation>
    <scope>IDENTIFICATION</scope>
</reference>
<dbReference type="InterPro" id="IPR006083">
    <property type="entry name" value="PRK/URK"/>
</dbReference>